<keyword evidence="4" id="KW-0732">Signal</keyword>
<proteinExistence type="predicted"/>
<organism evidence="6 7">
    <name type="scientific">Dyella ginsengisoli</name>
    <dbReference type="NCBI Taxonomy" id="363848"/>
    <lineage>
        <taxon>Bacteria</taxon>
        <taxon>Pseudomonadati</taxon>
        <taxon>Pseudomonadota</taxon>
        <taxon>Gammaproteobacteria</taxon>
        <taxon>Lysobacterales</taxon>
        <taxon>Rhodanobacteraceae</taxon>
        <taxon>Dyella</taxon>
    </lineage>
</organism>
<keyword evidence="3" id="KW-0349">Heme</keyword>
<evidence type="ECO:0000256" key="4">
    <source>
        <dbReference type="SAM" id="SignalP"/>
    </source>
</evidence>
<feature type="domain" description="Cytochrome c" evidence="5">
    <location>
        <begin position="520"/>
        <end position="582"/>
    </location>
</feature>
<feature type="signal peptide" evidence="4">
    <location>
        <begin position="1"/>
        <end position="30"/>
    </location>
</feature>
<dbReference type="Proteomes" id="UP001620460">
    <property type="component" value="Unassembled WGS sequence"/>
</dbReference>
<dbReference type="PROSITE" id="PS51257">
    <property type="entry name" value="PROKAR_LIPOPROTEIN"/>
    <property type="match status" value="1"/>
</dbReference>
<dbReference type="EMBL" id="JADIKM010000002">
    <property type="protein sequence ID" value="MFK2904279.1"/>
    <property type="molecule type" value="Genomic_DNA"/>
</dbReference>
<evidence type="ECO:0000313" key="6">
    <source>
        <dbReference type="EMBL" id="MFK2904279.1"/>
    </source>
</evidence>
<evidence type="ECO:0000256" key="3">
    <source>
        <dbReference type="PROSITE-ProRule" id="PRU00433"/>
    </source>
</evidence>
<comment type="caution">
    <text evidence="6">The sequence shown here is derived from an EMBL/GenBank/DDBJ whole genome shotgun (WGS) entry which is preliminary data.</text>
</comment>
<feature type="chain" id="PRO_5045538306" description="Cytochrome c domain-containing protein" evidence="4">
    <location>
        <begin position="31"/>
        <end position="582"/>
    </location>
</feature>
<accession>A0ABW8JT15</accession>
<keyword evidence="7" id="KW-1185">Reference proteome</keyword>
<evidence type="ECO:0000259" key="5">
    <source>
        <dbReference type="PROSITE" id="PS51007"/>
    </source>
</evidence>
<dbReference type="RefSeq" id="WP_404632607.1">
    <property type="nucleotide sequence ID" value="NZ_JADIKM010000002.1"/>
</dbReference>
<keyword evidence="2 3" id="KW-0408">Iron</keyword>
<evidence type="ECO:0000313" key="7">
    <source>
        <dbReference type="Proteomes" id="UP001620460"/>
    </source>
</evidence>
<keyword evidence="1 3" id="KW-0479">Metal-binding</keyword>
<protein>
    <recommendedName>
        <fullName evidence="5">Cytochrome c domain-containing protein</fullName>
    </recommendedName>
</protein>
<dbReference type="PROSITE" id="PS51007">
    <property type="entry name" value="CYTC"/>
    <property type="match status" value="1"/>
</dbReference>
<evidence type="ECO:0000256" key="1">
    <source>
        <dbReference type="ARBA" id="ARBA00022723"/>
    </source>
</evidence>
<sequence length="582" mass="62027">MKIRSTRRHAAITSVIAAAITACLVAPVTAATHSQSQKAASHFQPVQISPTVPSDIPGGAGNASLSQAAIFAWEEFIALNWPAVTQNGAPGTRDTPDTSKYFGDPSYTGPLAWHTYRNKVEIFPGAGLPAGTTANSGMNPPYQCNYDAAPQYNYASTATTHVVPSGPNPPWINADENSQIGLDHIFAGVANGTAMPLNNEILFLAKGNRVDFDYVCPKGWWSTNTSGPYIKATKAYIQQHGKDPTPGSSTLVSFPYGTIELKAAWRRLGASEDARRFYTTKVRYYATNTANGVTQIVPVDETLALVGLHIIQKTPSAPYFIFATFEQTDNILDASGQPVEDANGTLLKPAASALTPAIESVNATAKAGQSFKYTEGEFGDAGPQLNYANVPNSGLVTGTIKVNTRKHAIPQDIITVNQEAHQAIATYIAAHFPAGTKSPWAYYKLVNVQAKPIDKPVPGQTYTGADAATYYQANSTIETDYDLQVFSGQFYPYGSSLPEGEGGTLINTITDFNADGSPFKNVAHAGHTFNMGGCMGCHGNAQHGGADFSFILAGGRDTTPDTAGTVEPVLLNKVVRYLKKTK</sequence>
<dbReference type="InterPro" id="IPR009056">
    <property type="entry name" value="Cyt_c-like_dom"/>
</dbReference>
<name>A0ABW8JT15_9GAMM</name>
<gene>
    <name evidence="6" type="ORF">ISP17_09905</name>
</gene>
<evidence type="ECO:0000256" key="2">
    <source>
        <dbReference type="ARBA" id="ARBA00023004"/>
    </source>
</evidence>
<reference evidence="6 7" key="1">
    <citation type="submission" date="2020-10" db="EMBL/GenBank/DDBJ databases">
        <title>Phylogeny of dyella-like bacteria.</title>
        <authorList>
            <person name="Fu J."/>
        </authorList>
    </citation>
    <scope>NUCLEOTIDE SEQUENCE [LARGE SCALE GENOMIC DNA]</scope>
    <source>
        <strain evidence="6 7">Gsoil3046</strain>
    </source>
</reference>